<gene>
    <name evidence="3" type="ORF">SDC9_104360</name>
</gene>
<comment type="function">
    <text evidence="2">Might take part in the signal recognition particle (SRP) pathway. This is inferred from the conservation of its genetic proximity to ftsY/ffh. May be a regulatory protein.</text>
</comment>
<reference evidence="3" key="1">
    <citation type="submission" date="2019-08" db="EMBL/GenBank/DDBJ databases">
        <authorList>
            <person name="Kucharzyk K."/>
            <person name="Murdoch R.W."/>
            <person name="Higgins S."/>
            <person name="Loffler F."/>
        </authorList>
    </citation>
    <scope>NUCLEOTIDE SEQUENCE</scope>
</reference>
<protein>
    <submittedName>
        <fullName evidence="3">Uncharacterized protein</fullName>
    </submittedName>
</protein>
<sequence>MAKDLQIALLLDFYGEMLTEKQRTFLEYYYDDDLSLAEIAENEGITRQGVRDAIKRAEGQLLDMENRLGLVKRFEDMKTGLNSINDCAVKISEENMRVGLSREISDLTVKIRMLVKELSED</sequence>
<dbReference type="SUPFAM" id="SSF88659">
    <property type="entry name" value="Sigma3 and sigma4 domains of RNA polymerase sigma factors"/>
    <property type="match status" value="1"/>
</dbReference>
<name>A0A645AXQ0_9ZZZZ</name>
<proteinExistence type="inferred from homology"/>
<evidence type="ECO:0000256" key="1">
    <source>
        <dbReference type="ARBA" id="ARBA00008720"/>
    </source>
</evidence>
<dbReference type="AlphaFoldDB" id="A0A645AXQ0"/>
<comment type="caution">
    <text evidence="3">The sequence shown here is derived from an EMBL/GenBank/DDBJ whole genome shotgun (WGS) entry which is preliminary data.</text>
</comment>
<dbReference type="NCBIfam" id="NF045758">
    <property type="entry name" value="YlxM"/>
    <property type="match status" value="1"/>
</dbReference>
<dbReference type="InterPro" id="IPR036388">
    <property type="entry name" value="WH-like_DNA-bd_sf"/>
</dbReference>
<dbReference type="PANTHER" id="PTHR40083">
    <property type="entry name" value="UPF0122 PROTEIN CBO2450/CLC_2298"/>
    <property type="match status" value="1"/>
</dbReference>
<evidence type="ECO:0000256" key="2">
    <source>
        <dbReference type="ARBA" id="ARBA00024764"/>
    </source>
</evidence>
<dbReference type="EMBL" id="VSSQ01016325">
    <property type="protein sequence ID" value="MPM57538.1"/>
    <property type="molecule type" value="Genomic_DNA"/>
</dbReference>
<accession>A0A645AXQ0</accession>
<organism evidence="3">
    <name type="scientific">bioreactor metagenome</name>
    <dbReference type="NCBI Taxonomy" id="1076179"/>
    <lineage>
        <taxon>unclassified sequences</taxon>
        <taxon>metagenomes</taxon>
        <taxon>ecological metagenomes</taxon>
    </lineage>
</organism>
<dbReference type="InterPro" id="IPR007394">
    <property type="entry name" value="UPF0122"/>
</dbReference>
<comment type="similarity">
    <text evidence="1">Belongs to the UPF0122 family.</text>
</comment>
<dbReference type="HAMAP" id="MF_00245">
    <property type="entry name" value="UPF0122"/>
    <property type="match status" value="1"/>
</dbReference>
<dbReference type="InterPro" id="IPR013324">
    <property type="entry name" value="RNA_pol_sigma_r3/r4-like"/>
</dbReference>
<evidence type="ECO:0000313" key="3">
    <source>
        <dbReference type="EMBL" id="MPM57538.1"/>
    </source>
</evidence>
<dbReference type="PANTHER" id="PTHR40083:SF1">
    <property type="entry name" value="UPF0122 PROTEIN YLXM"/>
    <property type="match status" value="1"/>
</dbReference>
<dbReference type="Pfam" id="PF04297">
    <property type="entry name" value="UPF0122"/>
    <property type="match status" value="1"/>
</dbReference>
<dbReference type="Gene3D" id="1.10.10.10">
    <property type="entry name" value="Winged helix-like DNA-binding domain superfamily/Winged helix DNA-binding domain"/>
    <property type="match status" value="1"/>
</dbReference>
<dbReference type="InterPro" id="IPR054831">
    <property type="entry name" value="UPF0122_fam_protein"/>
</dbReference>